<reference evidence="1 2" key="1">
    <citation type="submission" date="2021-06" db="EMBL/GenBank/DDBJ databases">
        <title>Caerostris extrusa draft genome.</title>
        <authorList>
            <person name="Kono N."/>
            <person name="Arakawa K."/>
        </authorList>
    </citation>
    <scope>NUCLEOTIDE SEQUENCE [LARGE SCALE GENOMIC DNA]</scope>
</reference>
<dbReference type="EMBL" id="BPLR01005174">
    <property type="protein sequence ID" value="GIY00398.1"/>
    <property type="molecule type" value="Genomic_DNA"/>
</dbReference>
<gene>
    <name evidence="1" type="ORF">CEXT_562371</name>
</gene>
<evidence type="ECO:0000313" key="1">
    <source>
        <dbReference type="EMBL" id="GIY00398.1"/>
    </source>
</evidence>
<evidence type="ECO:0000313" key="2">
    <source>
        <dbReference type="Proteomes" id="UP001054945"/>
    </source>
</evidence>
<proteinExistence type="predicted"/>
<keyword evidence="2" id="KW-1185">Reference proteome</keyword>
<dbReference type="AlphaFoldDB" id="A0AAV4PS17"/>
<dbReference type="Proteomes" id="UP001054945">
    <property type="component" value="Unassembled WGS sequence"/>
</dbReference>
<comment type="caution">
    <text evidence="1">The sequence shown here is derived from an EMBL/GenBank/DDBJ whole genome shotgun (WGS) entry which is preliminary data.</text>
</comment>
<sequence>MIIRELPPTCMPYTYKPKACLSWNCWGQLIDLHAYTSERFGLRGLFTFSTARNVKLLPPWSMCKARYLSGRLGHCDLKNRPLYLLMNIT</sequence>
<organism evidence="1 2">
    <name type="scientific">Caerostris extrusa</name>
    <name type="common">Bark spider</name>
    <name type="synonym">Caerostris bankana</name>
    <dbReference type="NCBI Taxonomy" id="172846"/>
    <lineage>
        <taxon>Eukaryota</taxon>
        <taxon>Metazoa</taxon>
        <taxon>Ecdysozoa</taxon>
        <taxon>Arthropoda</taxon>
        <taxon>Chelicerata</taxon>
        <taxon>Arachnida</taxon>
        <taxon>Araneae</taxon>
        <taxon>Araneomorphae</taxon>
        <taxon>Entelegynae</taxon>
        <taxon>Araneoidea</taxon>
        <taxon>Araneidae</taxon>
        <taxon>Caerostris</taxon>
    </lineage>
</organism>
<protein>
    <submittedName>
        <fullName evidence="1">Uncharacterized protein</fullName>
    </submittedName>
</protein>
<name>A0AAV4PS17_CAEEX</name>
<accession>A0AAV4PS17</accession>